<dbReference type="AlphaFoldDB" id="A0A5P8FIU0"/>
<dbReference type="GeneID" id="59162902"/>
<dbReference type="Proteomes" id="UP000271708">
    <property type="component" value="Chromosome"/>
</dbReference>
<dbReference type="RefSeq" id="WP_123092554.1">
    <property type="nucleotide sequence ID" value="NZ_CP044548.2"/>
</dbReference>
<sequence length="240" mass="25145">MSCRASLALGTAALVLAASGCVGPFAPEPEAPSTTQDPGGRQLDEAAAEIALPIVGDLPPEITIDSRPASEVAEQRTEPDGCLDANFAGPARKALDEREVVDVTRSYTHATKLGSASVTIRSYDTEVPDSLFTAAGSAVGRCSPMKRFTTFEGDDEDEVVDTVTIEGLGVPQVGERTYSTRFSITDSTEAPSKGGVADYLAFKRGHTLVTVVYYVAPSSERVDGLTSTLAGIVDRNLTQG</sequence>
<evidence type="ECO:0000313" key="3">
    <source>
        <dbReference type="Proteomes" id="UP000271708"/>
    </source>
</evidence>
<feature type="signal peptide" evidence="1">
    <location>
        <begin position="1"/>
        <end position="17"/>
    </location>
</feature>
<name>A0A5P8FIU0_9MICO</name>
<evidence type="ECO:0000256" key="1">
    <source>
        <dbReference type="SAM" id="SignalP"/>
    </source>
</evidence>
<feature type="chain" id="PRO_5024418360" description="DUF5642 domain-containing protein" evidence="1">
    <location>
        <begin position="18"/>
        <end position="240"/>
    </location>
</feature>
<reference evidence="2 3" key="1">
    <citation type="submission" date="2019-09" db="EMBL/GenBank/DDBJ databases">
        <title>Complete Genome Sequence of Janibacter melonis M714 with both human health impact and industrial applications.</title>
        <authorList>
            <person name="Jin M."/>
            <person name="Zhao Q.R."/>
        </authorList>
    </citation>
    <scope>NUCLEOTIDE SEQUENCE [LARGE SCALE GENOMIC DNA]</scope>
    <source>
        <strain evidence="2 3">M714</strain>
    </source>
</reference>
<keyword evidence="1" id="KW-0732">Signal</keyword>
<accession>A0A5P8FIU0</accession>
<gene>
    <name evidence="2" type="ORF">EEW87_000465</name>
</gene>
<dbReference type="PROSITE" id="PS51257">
    <property type="entry name" value="PROKAR_LIPOPROTEIN"/>
    <property type="match status" value="1"/>
</dbReference>
<proteinExistence type="predicted"/>
<evidence type="ECO:0000313" key="2">
    <source>
        <dbReference type="EMBL" id="QFQ29123.1"/>
    </source>
</evidence>
<evidence type="ECO:0008006" key="4">
    <source>
        <dbReference type="Google" id="ProtNLM"/>
    </source>
</evidence>
<dbReference type="KEGG" id="jme:EEW87_000465"/>
<dbReference type="EMBL" id="CP044548">
    <property type="protein sequence ID" value="QFQ29123.1"/>
    <property type="molecule type" value="Genomic_DNA"/>
</dbReference>
<organism evidence="2 3">
    <name type="scientific">Janibacter melonis</name>
    <dbReference type="NCBI Taxonomy" id="262209"/>
    <lineage>
        <taxon>Bacteria</taxon>
        <taxon>Bacillati</taxon>
        <taxon>Actinomycetota</taxon>
        <taxon>Actinomycetes</taxon>
        <taxon>Micrococcales</taxon>
        <taxon>Intrasporangiaceae</taxon>
        <taxon>Janibacter</taxon>
    </lineage>
</organism>
<protein>
    <recommendedName>
        <fullName evidence="4">DUF5642 domain-containing protein</fullName>
    </recommendedName>
</protein>